<protein>
    <submittedName>
        <fullName evidence="2">Uncharacterized protein</fullName>
    </submittedName>
</protein>
<name>A0A8S3E6N5_9BILA</name>
<dbReference type="Proteomes" id="UP000676336">
    <property type="component" value="Unassembled WGS sequence"/>
</dbReference>
<evidence type="ECO:0000313" key="3">
    <source>
        <dbReference type="Proteomes" id="UP000676336"/>
    </source>
</evidence>
<feature type="non-terminal residue" evidence="2">
    <location>
        <position position="75"/>
    </location>
</feature>
<accession>A0A8S3E6N5</accession>
<reference evidence="2" key="1">
    <citation type="submission" date="2021-02" db="EMBL/GenBank/DDBJ databases">
        <authorList>
            <person name="Nowell W R."/>
        </authorList>
    </citation>
    <scope>NUCLEOTIDE SEQUENCE</scope>
</reference>
<dbReference type="EMBL" id="CAJOBI010226713">
    <property type="protein sequence ID" value="CAF5054877.1"/>
    <property type="molecule type" value="Genomic_DNA"/>
</dbReference>
<feature type="non-terminal residue" evidence="2">
    <location>
        <position position="1"/>
    </location>
</feature>
<sequence>PTSYAIGFERQHGQILQQQYEPTTQPSSYPLGFEQQQQQQQPPNVYNRDDWQQRSELILQRRQQREQEEKQAEQL</sequence>
<evidence type="ECO:0000256" key="1">
    <source>
        <dbReference type="SAM" id="MobiDB-lite"/>
    </source>
</evidence>
<organism evidence="2 3">
    <name type="scientific">Rotaria magnacalcarata</name>
    <dbReference type="NCBI Taxonomy" id="392030"/>
    <lineage>
        <taxon>Eukaryota</taxon>
        <taxon>Metazoa</taxon>
        <taxon>Spiralia</taxon>
        <taxon>Gnathifera</taxon>
        <taxon>Rotifera</taxon>
        <taxon>Eurotatoria</taxon>
        <taxon>Bdelloidea</taxon>
        <taxon>Philodinida</taxon>
        <taxon>Philodinidae</taxon>
        <taxon>Rotaria</taxon>
    </lineage>
</organism>
<gene>
    <name evidence="2" type="ORF">SMN809_LOCUS59423</name>
</gene>
<proteinExistence type="predicted"/>
<evidence type="ECO:0000313" key="2">
    <source>
        <dbReference type="EMBL" id="CAF5054877.1"/>
    </source>
</evidence>
<feature type="region of interest" description="Disordered" evidence="1">
    <location>
        <begin position="23"/>
        <end position="54"/>
    </location>
</feature>
<comment type="caution">
    <text evidence="2">The sequence shown here is derived from an EMBL/GenBank/DDBJ whole genome shotgun (WGS) entry which is preliminary data.</text>
</comment>
<dbReference type="AlphaFoldDB" id="A0A8S3E6N5"/>